<organism evidence="3">
    <name type="scientific">Oryza sativa subsp. japonica</name>
    <name type="common">Rice</name>
    <dbReference type="NCBI Taxonomy" id="39947"/>
    <lineage>
        <taxon>Eukaryota</taxon>
        <taxon>Viridiplantae</taxon>
        <taxon>Streptophyta</taxon>
        <taxon>Embryophyta</taxon>
        <taxon>Tracheophyta</taxon>
        <taxon>Spermatophyta</taxon>
        <taxon>Magnoliopsida</taxon>
        <taxon>Liliopsida</taxon>
        <taxon>Poales</taxon>
        <taxon>Poaceae</taxon>
        <taxon>BOP clade</taxon>
        <taxon>Oryzoideae</taxon>
        <taxon>Oryzeae</taxon>
        <taxon>Oryzinae</taxon>
        <taxon>Oryza</taxon>
        <taxon>Oryza sativa</taxon>
    </lineage>
</organism>
<dbReference type="InterPro" id="IPR056671">
    <property type="entry name" value="DUF7769"/>
</dbReference>
<feature type="compositionally biased region" description="Polar residues" evidence="1">
    <location>
        <begin position="264"/>
        <end position="295"/>
    </location>
</feature>
<evidence type="ECO:0000259" key="2">
    <source>
        <dbReference type="Pfam" id="PF24964"/>
    </source>
</evidence>
<dbReference type="PANTHER" id="PTHR33889:SF1">
    <property type="entry name" value="OS03G0834800 PROTEIN"/>
    <property type="match status" value="1"/>
</dbReference>
<proteinExistence type="predicted"/>
<dbReference type="EMBL" id="CM000147">
    <property type="protein sequence ID" value="EEE50479.1"/>
    <property type="molecule type" value="Genomic_DNA"/>
</dbReference>
<dbReference type="Pfam" id="PF24964">
    <property type="entry name" value="DUF7769"/>
    <property type="match status" value="1"/>
</dbReference>
<feature type="domain" description="DUF7769" evidence="2">
    <location>
        <begin position="61"/>
        <end position="114"/>
    </location>
</feature>
<reference evidence="3" key="1">
    <citation type="journal article" date="2005" name="PLoS Biol.">
        <title>The genomes of Oryza sativa: a history of duplications.</title>
        <authorList>
            <person name="Yu J."/>
            <person name="Wang J."/>
            <person name="Lin W."/>
            <person name="Li S."/>
            <person name="Li H."/>
            <person name="Zhou J."/>
            <person name="Ni P."/>
            <person name="Dong W."/>
            <person name="Hu S."/>
            <person name="Zeng C."/>
            <person name="Zhang J."/>
            <person name="Zhang Y."/>
            <person name="Li R."/>
            <person name="Xu Z."/>
            <person name="Li S."/>
            <person name="Li X."/>
            <person name="Zheng H."/>
            <person name="Cong L."/>
            <person name="Lin L."/>
            <person name="Yin J."/>
            <person name="Geng J."/>
            <person name="Li G."/>
            <person name="Shi J."/>
            <person name="Liu J."/>
            <person name="Lv H."/>
            <person name="Li J."/>
            <person name="Wang J."/>
            <person name="Deng Y."/>
            <person name="Ran L."/>
            <person name="Shi X."/>
            <person name="Wang X."/>
            <person name="Wu Q."/>
            <person name="Li C."/>
            <person name="Ren X."/>
            <person name="Wang J."/>
            <person name="Wang X."/>
            <person name="Li D."/>
            <person name="Liu D."/>
            <person name="Zhang X."/>
            <person name="Ji Z."/>
            <person name="Zhao W."/>
            <person name="Sun Y."/>
            <person name="Zhang Z."/>
            <person name="Bao J."/>
            <person name="Han Y."/>
            <person name="Dong L."/>
            <person name="Ji J."/>
            <person name="Chen P."/>
            <person name="Wu S."/>
            <person name="Liu J."/>
            <person name="Xiao Y."/>
            <person name="Bu D."/>
            <person name="Tan J."/>
            <person name="Yang L."/>
            <person name="Ye C."/>
            <person name="Zhang J."/>
            <person name="Xu J."/>
            <person name="Zhou Y."/>
            <person name="Yu Y."/>
            <person name="Zhang B."/>
            <person name="Zhuang S."/>
            <person name="Wei H."/>
            <person name="Liu B."/>
            <person name="Lei M."/>
            <person name="Yu H."/>
            <person name="Li Y."/>
            <person name="Xu H."/>
            <person name="Wei S."/>
            <person name="He X."/>
            <person name="Fang L."/>
            <person name="Zhang Z."/>
            <person name="Zhang Y."/>
            <person name="Huang X."/>
            <person name="Su Z."/>
            <person name="Tong W."/>
            <person name="Li J."/>
            <person name="Tong Z."/>
            <person name="Li S."/>
            <person name="Ye J."/>
            <person name="Wang L."/>
            <person name="Fang L."/>
            <person name="Lei T."/>
            <person name="Chen C."/>
            <person name="Chen H."/>
            <person name="Xu Z."/>
            <person name="Li H."/>
            <person name="Huang H."/>
            <person name="Zhang F."/>
            <person name="Xu H."/>
            <person name="Li N."/>
            <person name="Zhao C."/>
            <person name="Li S."/>
            <person name="Dong L."/>
            <person name="Huang Y."/>
            <person name="Li L."/>
            <person name="Xi Y."/>
            <person name="Qi Q."/>
            <person name="Li W."/>
            <person name="Zhang B."/>
            <person name="Hu W."/>
            <person name="Zhang Y."/>
            <person name="Tian X."/>
            <person name="Jiao Y."/>
            <person name="Liang X."/>
            <person name="Jin J."/>
            <person name="Gao L."/>
            <person name="Zheng W."/>
            <person name="Hao B."/>
            <person name="Liu S."/>
            <person name="Wang W."/>
            <person name="Yuan L."/>
            <person name="Cao M."/>
            <person name="McDermott J."/>
            <person name="Samudrala R."/>
            <person name="Wang J."/>
            <person name="Wong G.K."/>
            <person name="Yang H."/>
        </authorList>
    </citation>
    <scope>NUCLEOTIDE SEQUENCE [LARGE SCALE GENOMIC DNA]</scope>
</reference>
<dbReference type="Proteomes" id="UP000007752">
    <property type="component" value="Chromosome 10"/>
</dbReference>
<dbReference type="PANTHER" id="PTHR33889">
    <property type="entry name" value="OS04G0681850 PROTEIN"/>
    <property type="match status" value="1"/>
</dbReference>
<evidence type="ECO:0000256" key="1">
    <source>
        <dbReference type="SAM" id="MobiDB-lite"/>
    </source>
</evidence>
<name>B9G794_ORYSJ</name>
<gene>
    <name evidence="3" type="ORF">OsJ_30540</name>
</gene>
<feature type="region of interest" description="Disordered" evidence="1">
    <location>
        <begin position="172"/>
        <end position="295"/>
    </location>
</feature>
<reference evidence="3" key="2">
    <citation type="submission" date="2008-12" db="EMBL/GenBank/DDBJ databases">
        <title>Improved gene annotation of the rice (Oryza sativa) genomes.</title>
        <authorList>
            <person name="Wang J."/>
            <person name="Li R."/>
            <person name="Fan W."/>
            <person name="Huang Q."/>
            <person name="Zhang J."/>
            <person name="Zhou Y."/>
            <person name="Hu Y."/>
            <person name="Zi S."/>
            <person name="Li J."/>
            <person name="Ni P."/>
            <person name="Zheng H."/>
            <person name="Zhang Y."/>
            <person name="Zhao M."/>
            <person name="Hao Q."/>
            <person name="McDermott J."/>
            <person name="Samudrala R."/>
            <person name="Kristiansen K."/>
            <person name="Wong G.K.-S."/>
        </authorList>
    </citation>
    <scope>NUCLEOTIDE SEQUENCE</scope>
</reference>
<protein>
    <recommendedName>
        <fullName evidence="2">DUF7769 domain-containing protein</fullName>
    </recommendedName>
</protein>
<feature type="compositionally biased region" description="Basic residues" evidence="1">
    <location>
        <begin position="172"/>
        <end position="184"/>
    </location>
</feature>
<evidence type="ECO:0000313" key="3">
    <source>
        <dbReference type="EMBL" id="EEE50479.1"/>
    </source>
</evidence>
<accession>B9G794</accession>
<dbReference type="AlphaFoldDB" id="B9G794"/>
<sequence>MAKDGDGEFAFDLNEPPLEHGNGFDLNLPLNEFGVVDFDYVQHLAEHVVAPIEVNHRRKDMTEEVRKQVYQALLARSKNGKLGKKDTRVVADQFGLHIRAVQRLWKRGKIPLANFIPVDLGSRKKGRVGRKAIPVDLEQLRNIPIKDRMTIEDVCSKLNMSKWRIQRYLKKARSRTRRGRKSWHRLCIPRGRDRSESTATVTSAHDSMLGGPHGRDGSERIEKRPAARNPAPSPSPAAKSPAPSPSPAPSLRLAVPNSDEAKSGGSNISESGNTSDKTSATSIFESGTTSMALRA</sequence>
<feature type="compositionally biased region" description="Basic and acidic residues" evidence="1">
    <location>
        <begin position="213"/>
        <end position="225"/>
    </location>
</feature>